<reference evidence="1 2" key="1">
    <citation type="submission" date="2019-04" db="EMBL/GenBank/DDBJ databases">
        <title>Azoarcus nasutitermitis sp. nov. isolated from termite nest.</title>
        <authorList>
            <person name="Lin S.-Y."/>
            <person name="Hameed A."/>
            <person name="Hsu Y.-H."/>
            <person name="Young C.-C."/>
        </authorList>
    </citation>
    <scope>NUCLEOTIDE SEQUENCE [LARGE SCALE GENOMIC DNA]</scope>
    <source>
        <strain evidence="1 2">CC-YHH838</strain>
    </source>
</reference>
<dbReference type="EMBL" id="SSOC01000003">
    <property type="protein sequence ID" value="THF65648.1"/>
    <property type="molecule type" value="Genomic_DNA"/>
</dbReference>
<proteinExistence type="predicted"/>
<sequence>MLTTLATVSRGDGVTILAESALPPNNGAQYVSRPLLPNAARRVGLAVADEHQSSPATRVSIKLALKMVGPGLA</sequence>
<dbReference type="Proteomes" id="UP000308430">
    <property type="component" value="Unassembled WGS sequence"/>
</dbReference>
<evidence type="ECO:0000313" key="2">
    <source>
        <dbReference type="Proteomes" id="UP000308430"/>
    </source>
</evidence>
<comment type="caution">
    <text evidence="1">The sequence shown here is derived from an EMBL/GenBank/DDBJ whole genome shotgun (WGS) entry which is preliminary data.</text>
</comment>
<accession>A0A4S4AZN7</accession>
<dbReference type="AlphaFoldDB" id="A0A4S4AZN7"/>
<keyword evidence="2" id="KW-1185">Reference proteome</keyword>
<protein>
    <submittedName>
        <fullName evidence="1">Uncharacterized protein</fullName>
    </submittedName>
</protein>
<dbReference type="OrthoDB" id="9157176at2"/>
<organism evidence="1 2">
    <name type="scientific">Pseudothauera nasutitermitis</name>
    <dbReference type="NCBI Taxonomy" id="2565930"/>
    <lineage>
        <taxon>Bacteria</taxon>
        <taxon>Pseudomonadati</taxon>
        <taxon>Pseudomonadota</taxon>
        <taxon>Betaproteobacteria</taxon>
        <taxon>Rhodocyclales</taxon>
        <taxon>Zoogloeaceae</taxon>
        <taxon>Pseudothauera</taxon>
    </lineage>
</organism>
<gene>
    <name evidence="1" type="ORF">E6C76_08770</name>
</gene>
<name>A0A4S4AZN7_9RHOO</name>
<dbReference type="Gene3D" id="3.40.190.10">
    <property type="entry name" value="Periplasmic binding protein-like II"/>
    <property type="match status" value="2"/>
</dbReference>
<dbReference type="RefSeq" id="WP_136347854.1">
    <property type="nucleotide sequence ID" value="NZ_SSOC01000003.1"/>
</dbReference>
<evidence type="ECO:0000313" key="1">
    <source>
        <dbReference type="EMBL" id="THF65648.1"/>
    </source>
</evidence>